<organism evidence="5 6">
    <name type="scientific">Pseudoalteromonas xiamenensis</name>
    <dbReference type="NCBI Taxonomy" id="882626"/>
    <lineage>
        <taxon>Bacteria</taxon>
        <taxon>Pseudomonadati</taxon>
        <taxon>Pseudomonadota</taxon>
        <taxon>Gammaproteobacteria</taxon>
        <taxon>Alteromonadales</taxon>
        <taxon>Pseudoalteromonadaceae</taxon>
        <taxon>Pseudoalteromonas</taxon>
    </lineage>
</organism>
<evidence type="ECO:0000313" key="5">
    <source>
        <dbReference type="EMBL" id="QTH73335.1"/>
    </source>
</evidence>
<dbReference type="GO" id="GO:0003700">
    <property type="term" value="F:DNA-binding transcription factor activity"/>
    <property type="evidence" value="ECO:0007669"/>
    <property type="project" value="InterPro"/>
</dbReference>
<dbReference type="Pfam" id="PF13411">
    <property type="entry name" value="MerR_1"/>
    <property type="match status" value="1"/>
</dbReference>
<evidence type="ECO:0000256" key="3">
    <source>
        <dbReference type="ARBA" id="ARBA00023163"/>
    </source>
</evidence>
<dbReference type="SUPFAM" id="SSF46955">
    <property type="entry name" value="Putative DNA-binding domain"/>
    <property type="match status" value="1"/>
</dbReference>
<keyword evidence="2" id="KW-0238">DNA-binding</keyword>
<dbReference type="GO" id="GO:0003677">
    <property type="term" value="F:DNA binding"/>
    <property type="evidence" value="ECO:0007669"/>
    <property type="project" value="UniProtKB-KW"/>
</dbReference>
<accession>A0A975DKC8</accession>
<keyword evidence="5" id="KW-0614">Plasmid</keyword>
<dbReference type="PANTHER" id="PTHR30204:SF94">
    <property type="entry name" value="HEAVY METAL-DEPENDENT TRANSCRIPTIONAL REGULATOR HI_0293-RELATED"/>
    <property type="match status" value="1"/>
</dbReference>
<name>A0A975DKC8_9GAMM</name>
<keyword evidence="1" id="KW-0805">Transcription regulation</keyword>
<sequence>MKTKQVTEQTGLTKDTLRFYEKEHLIPPPSRDVNGYRIYNDKIIEQLNMITMAKNLGFTLKEIKELAQLLYSDALTQTTMAVKLKEKSQEVDNKINELSKIKHLIDKALRGMCEHKNKLNGH</sequence>
<keyword evidence="6" id="KW-1185">Reference proteome</keyword>
<dbReference type="InterPro" id="IPR009061">
    <property type="entry name" value="DNA-bd_dom_put_sf"/>
</dbReference>
<evidence type="ECO:0000256" key="1">
    <source>
        <dbReference type="ARBA" id="ARBA00023015"/>
    </source>
</evidence>
<geneLocation type="plasmid" evidence="5 6">
    <name>unnamed5</name>
</geneLocation>
<dbReference type="Proteomes" id="UP000664904">
    <property type="component" value="Plasmid unnamed5"/>
</dbReference>
<evidence type="ECO:0000259" key="4">
    <source>
        <dbReference type="PROSITE" id="PS50937"/>
    </source>
</evidence>
<reference evidence="5" key="1">
    <citation type="submission" date="2021-03" db="EMBL/GenBank/DDBJ databases">
        <title>Complete Genome of Pseudoalteromonas xiamenensis STKMTI.2, a new potential marine bacterium producing anti-Vibrio compounds.</title>
        <authorList>
            <person name="Handayani D.P."/>
            <person name="Isnansetyo A."/>
            <person name="Istiqomah I."/>
            <person name="Jumina J."/>
        </authorList>
    </citation>
    <scope>NUCLEOTIDE SEQUENCE</scope>
    <source>
        <strain evidence="5">STKMTI.2</strain>
        <plasmid evidence="5">unnamed5</plasmid>
    </source>
</reference>
<dbReference type="PANTHER" id="PTHR30204">
    <property type="entry name" value="REDOX-CYCLING DRUG-SENSING TRANSCRIPTIONAL ACTIVATOR SOXR"/>
    <property type="match status" value="1"/>
</dbReference>
<keyword evidence="3" id="KW-0804">Transcription</keyword>
<proteinExistence type="predicted"/>
<dbReference type="KEGG" id="pxi:J5O05_21460"/>
<dbReference type="InterPro" id="IPR000551">
    <property type="entry name" value="MerR-type_HTH_dom"/>
</dbReference>
<evidence type="ECO:0000313" key="6">
    <source>
        <dbReference type="Proteomes" id="UP000664904"/>
    </source>
</evidence>
<dbReference type="SMART" id="SM00422">
    <property type="entry name" value="HTH_MERR"/>
    <property type="match status" value="1"/>
</dbReference>
<dbReference type="PROSITE" id="PS50937">
    <property type="entry name" value="HTH_MERR_2"/>
    <property type="match status" value="1"/>
</dbReference>
<dbReference type="InterPro" id="IPR047057">
    <property type="entry name" value="MerR_fam"/>
</dbReference>
<dbReference type="RefSeq" id="WP_208844953.1">
    <property type="nucleotide sequence ID" value="NZ_CP072135.1"/>
</dbReference>
<feature type="domain" description="HTH merR-type" evidence="4">
    <location>
        <begin position="1"/>
        <end position="69"/>
    </location>
</feature>
<gene>
    <name evidence="5" type="ORF">J5O05_21460</name>
</gene>
<dbReference type="AlphaFoldDB" id="A0A975DKC8"/>
<evidence type="ECO:0000256" key="2">
    <source>
        <dbReference type="ARBA" id="ARBA00023125"/>
    </source>
</evidence>
<dbReference type="Gene3D" id="1.10.1660.10">
    <property type="match status" value="1"/>
</dbReference>
<dbReference type="EMBL" id="CP072135">
    <property type="protein sequence ID" value="QTH73335.1"/>
    <property type="molecule type" value="Genomic_DNA"/>
</dbReference>
<protein>
    <submittedName>
        <fullName evidence="5">MerR family transcriptional regulator</fullName>
    </submittedName>
</protein>